<evidence type="ECO:0000256" key="3">
    <source>
        <dbReference type="ARBA" id="ARBA00009156"/>
    </source>
</evidence>
<dbReference type="Pfam" id="PF02782">
    <property type="entry name" value="FGGY_C"/>
    <property type="match status" value="1"/>
</dbReference>
<dbReference type="CDD" id="cd07793">
    <property type="entry name" value="ASKHA_NBD_FGGY_GK5-like"/>
    <property type="match status" value="1"/>
</dbReference>
<evidence type="ECO:0000256" key="6">
    <source>
        <dbReference type="ARBA" id="ARBA00022679"/>
    </source>
</evidence>
<evidence type="ECO:0000313" key="17">
    <source>
        <dbReference type="Proteomes" id="UP000192223"/>
    </source>
</evidence>
<dbReference type="OrthoDB" id="6278781at2759"/>
<dbReference type="RefSeq" id="XP_025835696.1">
    <property type="nucleotide sequence ID" value="XM_025979911.1"/>
</dbReference>
<dbReference type="PANTHER" id="PTHR10196:SF68">
    <property type="entry name" value="GLYCEROL KINASE 5-RELATED"/>
    <property type="match status" value="1"/>
</dbReference>
<evidence type="ECO:0000256" key="2">
    <source>
        <dbReference type="ARBA" id="ARBA00005190"/>
    </source>
</evidence>
<dbReference type="AlphaFoldDB" id="A0A7F5RI68"/>
<dbReference type="InterPro" id="IPR043129">
    <property type="entry name" value="ATPase_NBD"/>
</dbReference>
<dbReference type="UniPathway" id="UPA00618">
    <property type="reaction ID" value="UER00672"/>
</dbReference>
<dbReference type="InterPro" id="IPR018485">
    <property type="entry name" value="FGGY_C"/>
</dbReference>
<feature type="domain" description="Carbohydrate kinase FGGY C-terminal" evidence="16">
    <location>
        <begin position="279"/>
        <end position="466"/>
    </location>
</feature>
<keyword evidence="9" id="KW-0319">Glycerol metabolism</keyword>
<organism evidence="17 19">
    <name type="scientific">Agrilus planipennis</name>
    <name type="common">Emerald ash borer</name>
    <name type="synonym">Agrilus marcopoli</name>
    <dbReference type="NCBI Taxonomy" id="224129"/>
    <lineage>
        <taxon>Eukaryota</taxon>
        <taxon>Metazoa</taxon>
        <taxon>Ecdysozoa</taxon>
        <taxon>Arthropoda</taxon>
        <taxon>Hexapoda</taxon>
        <taxon>Insecta</taxon>
        <taxon>Pterygota</taxon>
        <taxon>Neoptera</taxon>
        <taxon>Endopterygota</taxon>
        <taxon>Coleoptera</taxon>
        <taxon>Polyphaga</taxon>
        <taxon>Elateriformia</taxon>
        <taxon>Buprestoidea</taxon>
        <taxon>Buprestidae</taxon>
        <taxon>Agrilinae</taxon>
        <taxon>Agrilus</taxon>
    </lineage>
</organism>
<protein>
    <recommendedName>
        <fullName evidence="13">Glycerol kinase 5</fullName>
        <ecNumber evidence="4">2.7.1.30</ecNumber>
    </recommendedName>
    <alternativeName>
        <fullName evidence="11">ATP:glycerol 3-phosphotransferase 5</fullName>
    </alternativeName>
</protein>
<evidence type="ECO:0000259" key="16">
    <source>
        <dbReference type="Pfam" id="PF02782"/>
    </source>
</evidence>
<dbReference type="EC" id="2.7.1.30" evidence="4"/>
<dbReference type="GO" id="GO:0005739">
    <property type="term" value="C:mitochondrion"/>
    <property type="evidence" value="ECO:0007669"/>
    <property type="project" value="TreeGrafter"/>
</dbReference>
<dbReference type="GO" id="GO:0005524">
    <property type="term" value="F:ATP binding"/>
    <property type="evidence" value="ECO:0007669"/>
    <property type="project" value="UniProtKB-KW"/>
</dbReference>
<dbReference type="Proteomes" id="UP000192223">
    <property type="component" value="Unplaced"/>
</dbReference>
<keyword evidence="8 14" id="KW-0418">Kinase</keyword>
<dbReference type="FunFam" id="3.30.420.40:FF:000102">
    <property type="entry name" value="Putative glycerol kinase 5"/>
    <property type="match status" value="1"/>
</dbReference>
<evidence type="ECO:0000256" key="14">
    <source>
        <dbReference type="RuleBase" id="RU003733"/>
    </source>
</evidence>
<feature type="domain" description="Carbohydrate kinase FGGY N-terminal" evidence="15">
    <location>
        <begin position="7"/>
        <end position="269"/>
    </location>
</feature>
<name>A0A7F5RI68_AGRPL</name>
<keyword evidence="10" id="KW-0067">ATP-binding</keyword>
<evidence type="ECO:0000256" key="1">
    <source>
        <dbReference type="ARBA" id="ARBA00004496"/>
    </source>
</evidence>
<dbReference type="GO" id="GO:0004370">
    <property type="term" value="F:glycerol kinase activity"/>
    <property type="evidence" value="ECO:0007669"/>
    <property type="project" value="UniProtKB-EC"/>
</dbReference>
<comment type="pathway">
    <text evidence="2">Polyol metabolism; glycerol degradation via glycerol kinase pathway; sn-glycerol 3-phosphate from glycerol: step 1/1.</text>
</comment>
<dbReference type="InterPro" id="IPR018483">
    <property type="entry name" value="Carb_kinase_FGGY_CS"/>
</dbReference>
<gene>
    <name evidence="18 19" type="primary">LOC108735498</name>
</gene>
<dbReference type="InterPro" id="IPR037444">
    <property type="entry name" value="GK5"/>
</dbReference>
<dbReference type="GO" id="GO:0019563">
    <property type="term" value="P:glycerol catabolic process"/>
    <property type="evidence" value="ECO:0007669"/>
    <property type="project" value="UniProtKB-UniPathway"/>
</dbReference>
<dbReference type="FunFam" id="3.30.420.40:FF:000104">
    <property type="entry name" value="putative glycerol kinase 5"/>
    <property type="match status" value="1"/>
</dbReference>
<evidence type="ECO:0000256" key="13">
    <source>
        <dbReference type="ARBA" id="ARBA00047192"/>
    </source>
</evidence>
<keyword evidence="17" id="KW-1185">Reference proteome</keyword>
<comment type="similarity">
    <text evidence="3 14">Belongs to the FGGY kinase family.</text>
</comment>
<evidence type="ECO:0000256" key="10">
    <source>
        <dbReference type="ARBA" id="ARBA00022840"/>
    </source>
</evidence>
<keyword evidence="6 14" id="KW-0808">Transferase</keyword>
<accession>A0A7F5RI68</accession>
<dbReference type="GO" id="GO:0046167">
    <property type="term" value="P:glycerol-3-phosphate biosynthetic process"/>
    <property type="evidence" value="ECO:0007669"/>
    <property type="project" value="TreeGrafter"/>
</dbReference>
<dbReference type="Gene3D" id="3.30.420.40">
    <property type="match status" value="2"/>
</dbReference>
<dbReference type="Pfam" id="PF00370">
    <property type="entry name" value="FGGY_N"/>
    <property type="match status" value="1"/>
</dbReference>
<comment type="subcellular location">
    <subcellularLocation>
        <location evidence="1">Cytoplasm</location>
    </subcellularLocation>
</comment>
<dbReference type="RefSeq" id="XP_025835697.1">
    <property type="nucleotide sequence ID" value="XM_025979912.1"/>
</dbReference>
<evidence type="ECO:0000256" key="12">
    <source>
        <dbReference type="ARBA" id="ARBA00045165"/>
    </source>
</evidence>
<keyword evidence="7" id="KW-0547">Nucleotide-binding</keyword>
<evidence type="ECO:0000313" key="19">
    <source>
        <dbReference type="RefSeq" id="XP_025835697.1"/>
    </source>
</evidence>
<comment type="function">
    <text evidence="12">Skin-specific kinase that plays a key role in glycerol metabolism, catalyzing its phosphorylation to produce sn-glycerol 3-phosphate. Involved in skin-specific regulation of sterol regulatory element-binding protein (SREBP) processing and lipid biosynthesis.</text>
</comment>
<dbReference type="SUPFAM" id="SSF53067">
    <property type="entry name" value="Actin-like ATPase domain"/>
    <property type="match status" value="2"/>
</dbReference>
<dbReference type="PANTHER" id="PTHR10196">
    <property type="entry name" value="SUGAR KINASE"/>
    <property type="match status" value="1"/>
</dbReference>
<keyword evidence="5" id="KW-0963">Cytoplasm</keyword>
<evidence type="ECO:0000256" key="7">
    <source>
        <dbReference type="ARBA" id="ARBA00022741"/>
    </source>
</evidence>
<dbReference type="PROSITE" id="PS00445">
    <property type="entry name" value="FGGY_KINASES_2"/>
    <property type="match status" value="1"/>
</dbReference>
<proteinExistence type="inferred from homology"/>
<dbReference type="GeneID" id="108735498"/>
<dbReference type="InterPro" id="IPR018484">
    <property type="entry name" value="FGGY_N"/>
</dbReference>
<evidence type="ECO:0000256" key="4">
    <source>
        <dbReference type="ARBA" id="ARBA00012099"/>
    </source>
</evidence>
<evidence type="ECO:0000259" key="15">
    <source>
        <dbReference type="Pfam" id="PF00370"/>
    </source>
</evidence>
<evidence type="ECO:0000313" key="18">
    <source>
        <dbReference type="RefSeq" id="XP_025835696.1"/>
    </source>
</evidence>
<evidence type="ECO:0000256" key="5">
    <source>
        <dbReference type="ARBA" id="ARBA00022490"/>
    </source>
</evidence>
<sequence>MVKDKRYILAIDVGTSLIRSSISNTAYTVKSVSSEKLKLLYPKKGYVEIDPEYLWNATLSVTKNAISDSNINKNKIVGMGISTQRASFITWRKDTGVPFHNFITWKDLRADDIVKAWDKSVTVNFLKFFSYCLYLTTRNQRYLAGSKLRISNLLVTFRLLWAIKNIPELKKCLEKNNVMFGTIETWLIYKFTKGKTYVTDISNASATGLYDPFLLQWNTLCCLIFDIPMKILPKVVNCDYDFGFVDKEILGTTIPINCVMSDQSASLFGSCCFHYGNVKLTMGTGSFLNVNTGCKAYGSHSEVYPLVAWKMNDGDTIFMQETSSNDTGSLIEWIINTELIKNAPESSEIAESAQGNNGVYFIPAFSGFWLPINDPNATSGFIGVTPTSTKCHLVRAVLESIVFQIYLMVNVMIKERVGKFKKIRVDGGVSKNDFILSSLASILDMEIERTISTEMSVQGVTYVAGIKAGLWTKEYLSKLPQDKTFTPDLKKRQYFKKEFETWMRAVERFTKWN</sequence>
<dbReference type="KEGG" id="apln:108735498"/>
<reference evidence="18 19" key="1">
    <citation type="submission" date="2025-04" db="UniProtKB">
        <authorList>
            <consortium name="RefSeq"/>
        </authorList>
    </citation>
    <scope>IDENTIFICATION</scope>
    <source>
        <tissue evidence="18 19">Entire body</tissue>
    </source>
</reference>
<dbReference type="PIRSF" id="PIRSF000538">
    <property type="entry name" value="GlpK"/>
    <property type="match status" value="1"/>
</dbReference>
<evidence type="ECO:0000256" key="8">
    <source>
        <dbReference type="ARBA" id="ARBA00022777"/>
    </source>
</evidence>
<dbReference type="GO" id="GO:0006641">
    <property type="term" value="P:triglyceride metabolic process"/>
    <property type="evidence" value="ECO:0007669"/>
    <property type="project" value="TreeGrafter"/>
</dbReference>
<evidence type="ECO:0000256" key="11">
    <source>
        <dbReference type="ARBA" id="ARBA00033026"/>
    </source>
</evidence>
<evidence type="ECO:0000256" key="9">
    <source>
        <dbReference type="ARBA" id="ARBA00022798"/>
    </source>
</evidence>
<dbReference type="InterPro" id="IPR000577">
    <property type="entry name" value="Carb_kinase_FGGY"/>
</dbReference>